<dbReference type="CDD" id="cd01276">
    <property type="entry name" value="PKCI_related"/>
    <property type="match status" value="1"/>
</dbReference>
<evidence type="ECO:0000256" key="2">
    <source>
        <dbReference type="PIRSR" id="PIRSR601310-3"/>
    </source>
</evidence>
<dbReference type="PROSITE" id="PS00892">
    <property type="entry name" value="HIT_1"/>
    <property type="match status" value="1"/>
</dbReference>
<accession>A0A3P4AMD4</accession>
<dbReference type="Proteomes" id="UP000279841">
    <property type="component" value="Chromosome"/>
</dbReference>
<dbReference type="Gene3D" id="3.30.428.10">
    <property type="entry name" value="HIT-like"/>
    <property type="match status" value="1"/>
</dbReference>
<dbReference type="EMBL" id="LR027517">
    <property type="protein sequence ID" value="VCU52262.1"/>
    <property type="molecule type" value="Genomic_DNA"/>
</dbReference>
<dbReference type="InterPro" id="IPR011146">
    <property type="entry name" value="HIT-like"/>
</dbReference>
<dbReference type="PRINTS" id="PR00332">
    <property type="entry name" value="HISTRIAD"/>
</dbReference>
<sequence>MLSMGCVFCRIIAGELPSRKVYEDEGFVAFHDIRPKAPVHVLVVPKEHVEKLSDYPDTEEGERKLGALFRTANRVAQLLGLQGYRVQVNVGEKGGQEVFHVHVHVMGGWG</sequence>
<dbReference type="PANTHER" id="PTHR23089">
    <property type="entry name" value="HISTIDINE TRIAD HIT PROTEIN"/>
    <property type="match status" value="1"/>
</dbReference>
<dbReference type="SUPFAM" id="SSF54197">
    <property type="entry name" value="HIT-like"/>
    <property type="match status" value="1"/>
</dbReference>
<dbReference type="InterPro" id="IPR019808">
    <property type="entry name" value="Histidine_triad_CS"/>
</dbReference>
<evidence type="ECO:0000259" key="4">
    <source>
        <dbReference type="PROSITE" id="PS51084"/>
    </source>
</evidence>
<evidence type="ECO:0000256" key="3">
    <source>
        <dbReference type="PROSITE-ProRule" id="PRU00464"/>
    </source>
</evidence>
<evidence type="ECO:0000313" key="6">
    <source>
        <dbReference type="Proteomes" id="UP000279841"/>
    </source>
</evidence>
<feature type="short sequence motif" description="Histidine triad motif" evidence="2 3">
    <location>
        <begin position="100"/>
        <end position="104"/>
    </location>
</feature>
<feature type="active site" description="Tele-AMP-histidine intermediate" evidence="1">
    <location>
        <position position="102"/>
    </location>
</feature>
<dbReference type="GO" id="GO:0003824">
    <property type="term" value="F:catalytic activity"/>
    <property type="evidence" value="ECO:0007669"/>
    <property type="project" value="InterPro"/>
</dbReference>
<name>A0A3P4AMD4_THETH</name>
<dbReference type="Pfam" id="PF01230">
    <property type="entry name" value="HIT"/>
    <property type="match status" value="1"/>
</dbReference>
<reference evidence="5 6" key="1">
    <citation type="submission" date="2018-10" db="EMBL/GenBank/DDBJ databases">
        <authorList>
            <person name="Peiro R."/>
            <person name="Begona"/>
            <person name="Cbmso G."/>
            <person name="Lopez M."/>
            <person name="Gonzalez S."/>
            <person name="Sacristan E."/>
            <person name="Castillo E."/>
        </authorList>
    </citation>
    <scope>NUCLEOTIDE SEQUENCE [LARGE SCALE GENOMIC DNA]</scope>
    <source>
        <strain evidence="5">TTHNAR1</strain>
    </source>
</reference>
<gene>
    <name evidence="5" type="ORF">TTHN1_00007</name>
</gene>
<protein>
    <submittedName>
        <fullName evidence="5">Purine nucleoside phosphoramidase</fullName>
    </submittedName>
</protein>
<proteinExistence type="predicted"/>
<evidence type="ECO:0000256" key="1">
    <source>
        <dbReference type="PIRSR" id="PIRSR601310-1"/>
    </source>
</evidence>
<dbReference type="AlphaFoldDB" id="A0A3P4AMD4"/>
<dbReference type="InterPro" id="IPR036265">
    <property type="entry name" value="HIT-like_sf"/>
</dbReference>
<feature type="domain" description="HIT" evidence="4">
    <location>
        <begin position="7"/>
        <end position="110"/>
    </location>
</feature>
<evidence type="ECO:0000313" key="5">
    <source>
        <dbReference type="EMBL" id="VCU52262.1"/>
    </source>
</evidence>
<organism evidence="5 6">
    <name type="scientific">Thermus thermophilus</name>
    <dbReference type="NCBI Taxonomy" id="274"/>
    <lineage>
        <taxon>Bacteria</taxon>
        <taxon>Thermotogati</taxon>
        <taxon>Deinococcota</taxon>
        <taxon>Deinococci</taxon>
        <taxon>Thermales</taxon>
        <taxon>Thermaceae</taxon>
        <taxon>Thermus</taxon>
    </lineage>
</organism>
<dbReference type="InterPro" id="IPR001310">
    <property type="entry name" value="Histidine_triad_HIT"/>
</dbReference>
<dbReference type="PROSITE" id="PS51084">
    <property type="entry name" value="HIT_2"/>
    <property type="match status" value="1"/>
</dbReference>